<dbReference type="Pfam" id="PF04542">
    <property type="entry name" value="Sigma70_r2"/>
    <property type="match status" value="1"/>
</dbReference>
<dbReference type="NCBIfam" id="TIGR02980">
    <property type="entry name" value="SigBFG"/>
    <property type="match status" value="1"/>
</dbReference>
<dbReference type="SUPFAM" id="SSF88659">
    <property type="entry name" value="Sigma3 and sigma4 domains of RNA polymerase sigma factors"/>
    <property type="match status" value="2"/>
</dbReference>
<keyword evidence="3" id="KW-0238">DNA-binding</keyword>
<evidence type="ECO:0000313" key="6">
    <source>
        <dbReference type="EMBL" id="SFF90959.1"/>
    </source>
</evidence>
<dbReference type="Pfam" id="PF04539">
    <property type="entry name" value="Sigma70_r3"/>
    <property type="match status" value="1"/>
</dbReference>
<dbReference type="InterPro" id="IPR014284">
    <property type="entry name" value="RNA_pol_sigma-70_dom"/>
</dbReference>
<name>A0A1I2MJR0_9ACTN</name>
<evidence type="ECO:0000256" key="1">
    <source>
        <dbReference type="ARBA" id="ARBA00023015"/>
    </source>
</evidence>
<dbReference type="Proteomes" id="UP000199323">
    <property type="component" value="Unassembled WGS sequence"/>
</dbReference>
<dbReference type="AlphaFoldDB" id="A0A1I2MJR0"/>
<dbReference type="NCBIfam" id="TIGR02937">
    <property type="entry name" value="sigma70-ECF"/>
    <property type="match status" value="1"/>
</dbReference>
<evidence type="ECO:0000256" key="3">
    <source>
        <dbReference type="ARBA" id="ARBA00023125"/>
    </source>
</evidence>
<dbReference type="InterPro" id="IPR007624">
    <property type="entry name" value="RNA_pol_sigma70_r3"/>
</dbReference>
<dbReference type="InterPro" id="IPR000943">
    <property type="entry name" value="RNA_pol_sigma70"/>
</dbReference>
<evidence type="ECO:0000256" key="2">
    <source>
        <dbReference type="ARBA" id="ARBA00023082"/>
    </source>
</evidence>
<dbReference type="InterPro" id="IPR013325">
    <property type="entry name" value="RNA_pol_sigma_r2"/>
</dbReference>
<keyword evidence="7" id="KW-1185">Reference proteome</keyword>
<dbReference type="InterPro" id="IPR007627">
    <property type="entry name" value="RNA_pol_sigma70_r2"/>
</dbReference>
<dbReference type="InterPro" id="IPR014322">
    <property type="entry name" value="RNA_pol_sigma-B/F/G"/>
</dbReference>
<dbReference type="PANTHER" id="PTHR30385">
    <property type="entry name" value="SIGMA FACTOR F FLAGELLAR"/>
    <property type="match status" value="1"/>
</dbReference>
<evidence type="ECO:0000256" key="4">
    <source>
        <dbReference type="ARBA" id="ARBA00023163"/>
    </source>
</evidence>
<dbReference type="PROSITE" id="PS00715">
    <property type="entry name" value="SIGMA70_1"/>
    <property type="match status" value="1"/>
</dbReference>
<organism evidence="6 7">
    <name type="scientific">Actinacidiphila alni</name>
    <dbReference type="NCBI Taxonomy" id="380248"/>
    <lineage>
        <taxon>Bacteria</taxon>
        <taxon>Bacillati</taxon>
        <taxon>Actinomycetota</taxon>
        <taxon>Actinomycetes</taxon>
        <taxon>Kitasatosporales</taxon>
        <taxon>Streptomycetaceae</taxon>
        <taxon>Actinacidiphila</taxon>
    </lineage>
</organism>
<dbReference type="STRING" id="380248.SAMN05216251_13620"/>
<evidence type="ECO:0000259" key="5">
    <source>
        <dbReference type="PROSITE" id="PS00715"/>
    </source>
</evidence>
<dbReference type="SUPFAM" id="SSF88946">
    <property type="entry name" value="Sigma2 domain of RNA polymerase sigma factors"/>
    <property type="match status" value="1"/>
</dbReference>
<accession>A0A1I2MJR0</accession>
<evidence type="ECO:0000313" key="7">
    <source>
        <dbReference type="Proteomes" id="UP000199323"/>
    </source>
</evidence>
<gene>
    <name evidence="6" type="ORF">SAMN05216251_13620</name>
</gene>
<dbReference type="GO" id="GO:0003677">
    <property type="term" value="F:DNA binding"/>
    <property type="evidence" value="ECO:0007669"/>
    <property type="project" value="UniProtKB-KW"/>
</dbReference>
<dbReference type="InterPro" id="IPR013324">
    <property type="entry name" value="RNA_pol_sigma_r3/r4-like"/>
</dbReference>
<dbReference type="GO" id="GO:0006352">
    <property type="term" value="P:DNA-templated transcription initiation"/>
    <property type="evidence" value="ECO:0007669"/>
    <property type="project" value="InterPro"/>
</dbReference>
<dbReference type="Gene3D" id="1.10.10.10">
    <property type="entry name" value="Winged helix-like DNA-binding domain superfamily/Winged helix DNA-binding domain"/>
    <property type="match status" value="2"/>
</dbReference>
<dbReference type="InterPro" id="IPR036388">
    <property type="entry name" value="WH-like_DNA-bd_sf"/>
</dbReference>
<proteinExistence type="predicted"/>
<feature type="domain" description="RNA polymerase sigma-70" evidence="5">
    <location>
        <begin position="94"/>
        <end position="107"/>
    </location>
</feature>
<dbReference type="PANTHER" id="PTHR30385:SF4">
    <property type="entry name" value="RNA POLYMERASE SIGMA-E FACTOR"/>
    <property type="match status" value="1"/>
</dbReference>
<dbReference type="OrthoDB" id="9804285at2"/>
<dbReference type="InterPro" id="IPR007630">
    <property type="entry name" value="RNA_pol_sigma70_r4"/>
</dbReference>
<dbReference type="PRINTS" id="PR00046">
    <property type="entry name" value="SIGMA70FCT"/>
</dbReference>
<dbReference type="CDD" id="cd06171">
    <property type="entry name" value="Sigma70_r4"/>
    <property type="match status" value="1"/>
</dbReference>
<dbReference type="RefSeq" id="WP_093717758.1">
    <property type="nucleotide sequence ID" value="NZ_FONG01000036.1"/>
</dbReference>
<reference evidence="6 7" key="1">
    <citation type="submission" date="2016-10" db="EMBL/GenBank/DDBJ databases">
        <authorList>
            <person name="de Groot N.N."/>
        </authorList>
    </citation>
    <scope>NUCLEOTIDE SEQUENCE [LARGE SCALE GENOMIC DNA]</scope>
    <source>
        <strain evidence="6 7">CGMCC 4.3510</strain>
    </source>
</reference>
<sequence length="292" mass="32111">MPIPASSTHTLSTTVSTAAHAPALRDLPAVLDPGAVAPGTARDISPVFFERLRTLQEGSRAYSYVRGTLIEMNMSLVRVCARRFSARGPQEMDDIVQAGMVGLVKAIDRFDLSRENEFTTFAIPYIVGEIKRHFRDTSWSVHVPRRLQELRIQLAKARDHLTAALDTPPTVAELAAYLNLSEDEVTDGLIAANGYNTDSLDLGGDSDDDAGPSHADTTGSCDPALELFEDLHTLGPLLRQLDVREQRILRMRFGQDMSQADIGRELGVTQMQISRLLARILGKLRTGMLTDQ</sequence>
<dbReference type="Pfam" id="PF04545">
    <property type="entry name" value="Sigma70_r4"/>
    <property type="match status" value="1"/>
</dbReference>
<keyword evidence="2" id="KW-0731">Sigma factor</keyword>
<dbReference type="Gene3D" id="1.20.120.1810">
    <property type="match status" value="1"/>
</dbReference>
<dbReference type="GO" id="GO:0016987">
    <property type="term" value="F:sigma factor activity"/>
    <property type="evidence" value="ECO:0007669"/>
    <property type="project" value="UniProtKB-KW"/>
</dbReference>
<protein>
    <submittedName>
        <fullName evidence="6">RNA polymerase, sigma 37 subunit, RpsB/SigB</fullName>
    </submittedName>
</protein>
<keyword evidence="1" id="KW-0805">Transcription regulation</keyword>
<dbReference type="EMBL" id="FONG01000036">
    <property type="protein sequence ID" value="SFF90959.1"/>
    <property type="molecule type" value="Genomic_DNA"/>
</dbReference>
<keyword evidence="4" id="KW-0804">Transcription</keyword>